<dbReference type="HAMAP" id="MF_03176">
    <property type="entry name" value="PIF1"/>
    <property type="match status" value="1"/>
</dbReference>
<dbReference type="AlphaFoldDB" id="A0A9P8NYE8"/>
<keyword evidence="9 15" id="KW-0496">Mitochondrion</keyword>
<feature type="region of interest" description="Disordered" evidence="16">
    <location>
        <begin position="60"/>
        <end position="79"/>
    </location>
</feature>
<dbReference type="PANTHER" id="PTHR47642:SF5">
    <property type="entry name" value="ATP-DEPENDENT DNA HELICASE"/>
    <property type="match status" value="1"/>
</dbReference>
<dbReference type="SMART" id="SM00382">
    <property type="entry name" value="AAA"/>
    <property type="match status" value="1"/>
</dbReference>
<dbReference type="Pfam" id="PF21530">
    <property type="entry name" value="Pif1_2B_dom"/>
    <property type="match status" value="1"/>
</dbReference>
<feature type="binding site" evidence="15">
    <location>
        <begin position="283"/>
        <end position="290"/>
    </location>
    <ligand>
        <name>ATP</name>
        <dbReference type="ChEBI" id="CHEBI:30616"/>
    </ligand>
</feature>
<keyword evidence="6 15" id="KW-0347">Helicase</keyword>
<sequence length="834" mass="94658">MNPINRLDSSIEQLTRAGLSSGSQERVPKISSADLNYSFTQEAEEEEGVISIEEIDVQECPNSTPTHQSASSVADSSPVDHRTRVLYPELKRRQRDSPHWTQGTHAGVTLDHIREYLTWFGTLSPSNKHVAETTVTKIQKYFEKTKDCTDNKGTVDISSDKSPGSIFSDPRSKAIMDTPIKRERNANTGIKLESIHTMPLNQNTSLVNKPLEVKRMMSTSVSRNAKLELLTQKENLLNDSKSAPELAAKKPTEEKRVQAITLSEEQNQVIDLARQGHNLFYTGSAGTGKSLLLRSLIKALKAQHSNGTVGVTASTGLAACNVGGQTLHSFTGIGLGEASVDILVRRVKRNPRMKRRWKELEVLIIDEISMIEAELFDKLDQIARQVRSNDKPFGGIQLVICGDFYQLPPVTKGREPSFAFDSHAWKRAIKYTIVLTKVYRQQSDRDFIDMLNEVRNGNVSFATTKKFRALSRPLASKEGVTPAQLFPTRREVDSANSTMLRQLPGAEIVFRAFDSGYLEDEEQKERLLANFLAPERIALKKNAQVMLIKNMDETLVNGSLGKVVDFIDPDTYAHYRTLESGEFDIDEVQRKSESNKAMSEDNQEDKNLIENYNDMDNDLDEDVFSFLKEMKPREGEEFPASVTENIERKTQLLNRLYRNSKDRRMPLVRFIQADGTTREVLIEPEHFSMEDEFDKPIVARTQIPLILAWSLSIHKSQGQTLPFVRINLRNIFERGQAYVALSRATHRRGLQVMNFNPSRILTHERVVKFYESLQTIEQIKSNEEQTKEQRKSEYVSDTQLDKLENLAELAADPNDFMQGHKNVVDEFDSIWAKN</sequence>
<dbReference type="GO" id="GO:0016787">
    <property type="term" value="F:hydrolase activity"/>
    <property type="evidence" value="ECO:0007669"/>
    <property type="project" value="UniProtKB-KW"/>
</dbReference>
<dbReference type="GO" id="GO:0003697">
    <property type="term" value="F:single-stranded DNA binding"/>
    <property type="evidence" value="ECO:0007669"/>
    <property type="project" value="UniProtKB-ARBA"/>
</dbReference>
<evidence type="ECO:0000256" key="2">
    <source>
        <dbReference type="ARBA" id="ARBA00004604"/>
    </source>
</evidence>
<comment type="caution">
    <text evidence="18">The sequence shown here is derived from an EMBL/GenBank/DDBJ whole genome shotgun (WGS) entry which is preliminary data.</text>
</comment>
<evidence type="ECO:0000256" key="1">
    <source>
        <dbReference type="ARBA" id="ARBA00001946"/>
    </source>
</evidence>
<dbReference type="GO" id="GO:0006310">
    <property type="term" value="P:DNA recombination"/>
    <property type="evidence" value="ECO:0007669"/>
    <property type="project" value="UniProtKB-UniRule"/>
</dbReference>
<keyword evidence="8 15" id="KW-0238">DNA-binding</keyword>
<dbReference type="Proteomes" id="UP000769157">
    <property type="component" value="Unassembled WGS sequence"/>
</dbReference>
<dbReference type="GO" id="GO:0006281">
    <property type="term" value="P:DNA repair"/>
    <property type="evidence" value="ECO:0007669"/>
    <property type="project" value="UniProtKB-UniRule"/>
</dbReference>
<evidence type="ECO:0000256" key="5">
    <source>
        <dbReference type="ARBA" id="ARBA00022801"/>
    </source>
</evidence>
<reference evidence="18" key="2">
    <citation type="submission" date="2021-01" db="EMBL/GenBank/DDBJ databases">
        <authorList>
            <person name="Schikora-Tamarit M.A."/>
        </authorList>
    </citation>
    <scope>NUCLEOTIDE SEQUENCE</scope>
    <source>
        <strain evidence="18">CBS6075</strain>
    </source>
</reference>
<evidence type="ECO:0000256" key="8">
    <source>
        <dbReference type="ARBA" id="ARBA00023125"/>
    </source>
</evidence>
<comment type="function">
    <text evidence="15">DNA-dependent ATPase and 5'-3' DNA helicase required for the maintenance of both mitochondrial and nuclear genome stability.</text>
</comment>
<dbReference type="InterPro" id="IPR027417">
    <property type="entry name" value="P-loop_NTPase"/>
</dbReference>
<keyword evidence="11 15" id="KW-0234">DNA repair</keyword>
<evidence type="ECO:0000256" key="16">
    <source>
        <dbReference type="SAM" id="MobiDB-lite"/>
    </source>
</evidence>
<keyword evidence="7 15" id="KW-0067">ATP-binding</keyword>
<dbReference type="CDD" id="cd18037">
    <property type="entry name" value="DEXSc_Pif1_like"/>
    <property type="match status" value="1"/>
</dbReference>
<dbReference type="InterPro" id="IPR010285">
    <property type="entry name" value="DNA_helicase_pif1-like_DEAD"/>
</dbReference>
<evidence type="ECO:0000256" key="12">
    <source>
        <dbReference type="ARBA" id="ARBA00023235"/>
    </source>
</evidence>
<evidence type="ECO:0000256" key="6">
    <source>
        <dbReference type="ARBA" id="ARBA00022806"/>
    </source>
</evidence>
<dbReference type="OrthoDB" id="432234at2759"/>
<dbReference type="GO" id="GO:0005739">
    <property type="term" value="C:mitochondrion"/>
    <property type="evidence" value="ECO:0007669"/>
    <property type="project" value="UniProtKB-SubCell"/>
</dbReference>
<dbReference type="GO" id="GO:0005730">
    <property type="term" value="C:nucleolus"/>
    <property type="evidence" value="ECO:0007669"/>
    <property type="project" value="UniProtKB-SubCell"/>
</dbReference>
<evidence type="ECO:0000256" key="3">
    <source>
        <dbReference type="ARBA" id="ARBA00022741"/>
    </source>
</evidence>
<evidence type="ECO:0000256" key="11">
    <source>
        <dbReference type="ARBA" id="ARBA00023204"/>
    </source>
</evidence>
<dbReference type="InterPro" id="IPR003593">
    <property type="entry name" value="AAA+_ATPase"/>
</dbReference>
<proteinExistence type="inferred from homology"/>
<comment type="similarity">
    <text evidence="15">Belongs to the helicase family. PIF1 subfamily.</text>
</comment>
<keyword evidence="4 15" id="KW-0227">DNA damage</keyword>
<accession>A0A9P8NYE8</accession>
<keyword evidence="5 15" id="KW-0378">Hydrolase</keyword>
<dbReference type="GO" id="GO:0005524">
    <property type="term" value="F:ATP binding"/>
    <property type="evidence" value="ECO:0007669"/>
    <property type="project" value="UniProtKB-UniRule"/>
</dbReference>
<dbReference type="FunFam" id="3.40.50.300:FF:001226">
    <property type="entry name" value="ATP-dependent DNA helicase PIF1"/>
    <property type="match status" value="1"/>
</dbReference>
<evidence type="ECO:0000256" key="15">
    <source>
        <dbReference type="HAMAP-Rule" id="MF_03176"/>
    </source>
</evidence>
<dbReference type="EC" id="5.6.2.3" evidence="15"/>
<dbReference type="InterPro" id="IPR048293">
    <property type="entry name" value="PIF1_RRM3_pfh1"/>
</dbReference>
<comment type="subunit">
    <text evidence="15">Monomer.</text>
</comment>
<dbReference type="SUPFAM" id="SSF52540">
    <property type="entry name" value="P-loop containing nucleoside triphosphate hydrolases"/>
    <property type="match status" value="2"/>
</dbReference>
<dbReference type="EMBL" id="JAEUBE010000414">
    <property type="protein sequence ID" value="KAH3661762.1"/>
    <property type="molecule type" value="Genomic_DNA"/>
</dbReference>
<gene>
    <name evidence="15" type="primary">PIF1</name>
    <name evidence="18" type="ORF">OGAPHI_005940</name>
</gene>
<dbReference type="PANTHER" id="PTHR47642">
    <property type="entry name" value="ATP-DEPENDENT DNA HELICASE"/>
    <property type="match status" value="1"/>
</dbReference>
<evidence type="ECO:0000313" key="19">
    <source>
        <dbReference type="Proteomes" id="UP000769157"/>
    </source>
</evidence>
<feature type="domain" description="AAA+ ATPase" evidence="17">
    <location>
        <begin position="275"/>
        <end position="430"/>
    </location>
</feature>
<protein>
    <recommendedName>
        <fullName evidence="15">ATP-dependent DNA helicase PIF1</fullName>
        <ecNumber evidence="15">5.6.2.3</ecNumber>
    </recommendedName>
    <alternativeName>
        <fullName evidence="15">DNA 5'-3' helicase PIF1</fullName>
    </alternativeName>
    <alternativeName>
        <fullName evidence="15">DNA repair and recombination helicase PIF1</fullName>
    </alternativeName>
</protein>
<keyword evidence="19" id="KW-1185">Reference proteome</keyword>
<comment type="catalytic activity">
    <reaction evidence="14 15">
        <text>ATP + H2O = ADP + phosphate + H(+)</text>
        <dbReference type="Rhea" id="RHEA:13065"/>
        <dbReference type="ChEBI" id="CHEBI:15377"/>
        <dbReference type="ChEBI" id="CHEBI:15378"/>
        <dbReference type="ChEBI" id="CHEBI:30616"/>
        <dbReference type="ChEBI" id="CHEBI:43474"/>
        <dbReference type="ChEBI" id="CHEBI:456216"/>
        <dbReference type="EC" id="5.6.2.3"/>
    </reaction>
</comment>
<dbReference type="GO" id="GO:0043139">
    <property type="term" value="F:5'-3' DNA helicase activity"/>
    <property type="evidence" value="ECO:0007669"/>
    <property type="project" value="UniProtKB-UniRule"/>
</dbReference>
<dbReference type="InterPro" id="IPR049163">
    <property type="entry name" value="Pif1-like_2B_dom"/>
</dbReference>
<name>A0A9P8NYE8_9ASCO</name>
<evidence type="ECO:0000256" key="14">
    <source>
        <dbReference type="ARBA" id="ARBA00048954"/>
    </source>
</evidence>
<dbReference type="GO" id="GO:0000723">
    <property type="term" value="P:telomere maintenance"/>
    <property type="evidence" value="ECO:0007669"/>
    <property type="project" value="InterPro"/>
</dbReference>
<keyword evidence="3 15" id="KW-0547">Nucleotide-binding</keyword>
<keyword evidence="13 15" id="KW-0539">Nucleus</keyword>
<keyword evidence="10 15" id="KW-0233">DNA recombination</keyword>
<dbReference type="CDD" id="cd18809">
    <property type="entry name" value="SF1_C_RecD"/>
    <property type="match status" value="1"/>
</dbReference>
<evidence type="ECO:0000256" key="7">
    <source>
        <dbReference type="ARBA" id="ARBA00022840"/>
    </source>
</evidence>
<comment type="subcellular location">
    <subcellularLocation>
        <location evidence="2">Nucleus</location>
        <location evidence="2">Nucleolus</location>
    </subcellularLocation>
    <subcellularLocation>
        <location evidence="15">Nucleus</location>
    </subcellularLocation>
    <subcellularLocation>
        <location evidence="15">Mitochondrion</location>
    </subcellularLocation>
</comment>
<reference evidence="18" key="1">
    <citation type="journal article" date="2021" name="Open Biol.">
        <title>Shared evolutionary footprints suggest mitochondrial oxidative damage underlies multiple complex I losses in fungi.</title>
        <authorList>
            <person name="Schikora-Tamarit M.A."/>
            <person name="Marcet-Houben M."/>
            <person name="Nosek J."/>
            <person name="Gabaldon T."/>
        </authorList>
    </citation>
    <scope>NUCLEOTIDE SEQUENCE</scope>
    <source>
        <strain evidence="18">CBS6075</strain>
    </source>
</reference>
<evidence type="ECO:0000259" key="17">
    <source>
        <dbReference type="SMART" id="SM00382"/>
    </source>
</evidence>
<evidence type="ECO:0000256" key="10">
    <source>
        <dbReference type="ARBA" id="ARBA00023172"/>
    </source>
</evidence>
<evidence type="ECO:0000256" key="13">
    <source>
        <dbReference type="ARBA" id="ARBA00023242"/>
    </source>
</evidence>
<dbReference type="InterPro" id="IPR051055">
    <property type="entry name" value="PIF1_helicase"/>
</dbReference>
<keyword evidence="12 15" id="KW-0413">Isomerase</keyword>
<dbReference type="Gene3D" id="3.40.50.300">
    <property type="entry name" value="P-loop containing nucleotide triphosphate hydrolases"/>
    <property type="match status" value="1"/>
</dbReference>
<organism evidence="18 19">
    <name type="scientific">Ogataea philodendri</name>
    <dbReference type="NCBI Taxonomy" id="1378263"/>
    <lineage>
        <taxon>Eukaryota</taxon>
        <taxon>Fungi</taxon>
        <taxon>Dikarya</taxon>
        <taxon>Ascomycota</taxon>
        <taxon>Saccharomycotina</taxon>
        <taxon>Pichiomycetes</taxon>
        <taxon>Pichiales</taxon>
        <taxon>Pichiaceae</taxon>
        <taxon>Ogataea</taxon>
    </lineage>
</organism>
<evidence type="ECO:0000256" key="4">
    <source>
        <dbReference type="ARBA" id="ARBA00022763"/>
    </source>
</evidence>
<evidence type="ECO:0000313" key="18">
    <source>
        <dbReference type="EMBL" id="KAH3661762.1"/>
    </source>
</evidence>
<dbReference type="Pfam" id="PF05970">
    <property type="entry name" value="PIF1"/>
    <property type="match status" value="1"/>
</dbReference>
<evidence type="ECO:0000256" key="9">
    <source>
        <dbReference type="ARBA" id="ARBA00023128"/>
    </source>
</evidence>
<comment type="cofactor">
    <cofactor evidence="1 15">
        <name>Mg(2+)</name>
        <dbReference type="ChEBI" id="CHEBI:18420"/>
    </cofactor>
</comment>
<feature type="DNA-binding region" evidence="15">
    <location>
        <begin position="736"/>
        <end position="755"/>
    </location>
</feature>